<dbReference type="GO" id="GO:0008360">
    <property type="term" value="P:regulation of cell shape"/>
    <property type="evidence" value="ECO:0007669"/>
    <property type="project" value="UniProtKB-KW"/>
</dbReference>
<evidence type="ECO:0000256" key="1">
    <source>
        <dbReference type="ARBA" id="ARBA00004141"/>
    </source>
</evidence>
<dbReference type="HAMAP" id="MF_00038">
    <property type="entry name" value="MraY"/>
    <property type="match status" value="1"/>
</dbReference>
<feature type="transmembrane region" description="Helical" evidence="7">
    <location>
        <begin position="63"/>
        <end position="82"/>
    </location>
</feature>
<evidence type="ECO:0000313" key="10">
    <source>
        <dbReference type="EMBL" id="OGG39130.1"/>
    </source>
</evidence>
<dbReference type="GO" id="GO:0009252">
    <property type="term" value="P:peptidoglycan biosynthetic process"/>
    <property type="evidence" value="ECO:0007669"/>
    <property type="project" value="UniProtKB-UniRule"/>
</dbReference>
<evidence type="ECO:0000256" key="6">
    <source>
        <dbReference type="ARBA" id="ARBA00023136"/>
    </source>
</evidence>
<dbReference type="UniPathway" id="UPA00219"/>
<feature type="transmembrane region" description="Helical" evidence="7">
    <location>
        <begin position="102"/>
        <end position="127"/>
    </location>
</feature>
<keyword evidence="7" id="KW-0132">Cell division</keyword>
<evidence type="ECO:0000256" key="4">
    <source>
        <dbReference type="ARBA" id="ARBA00022692"/>
    </source>
</evidence>
<evidence type="ECO:0000256" key="7">
    <source>
        <dbReference type="HAMAP-Rule" id="MF_00038"/>
    </source>
</evidence>
<feature type="transmembrane region" description="Helical" evidence="7">
    <location>
        <begin position="199"/>
        <end position="218"/>
    </location>
</feature>
<accession>A0A1F6BQC6</accession>
<dbReference type="GO" id="GO:0071555">
    <property type="term" value="P:cell wall organization"/>
    <property type="evidence" value="ECO:0007669"/>
    <property type="project" value="UniProtKB-KW"/>
</dbReference>
<dbReference type="PANTHER" id="PTHR22926:SF5">
    <property type="entry name" value="PHOSPHO-N-ACETYLMURAMOYL-PENTAPEPTIDE-TRANSFERASE HOMOLOG"/>
    <property type="match status" value="1"/>
</dbReference>
<feature type="transmembrane region" description="Helical" evidence="7">
    <location>
        <begin position="327"/>
        <end position="345"/>
    </location>
</feature>
<feature type="transmembrane region" description="Helical" evidence="7">
    <location>
        <begin position="248"/>
        <end position="268"/>
    </location>
</feature>
<keyword evidence="7" id="KW-0961">Cell wall biogenesis/degradation</keyword>
<feature type="transmembrane region" description="Helical" evidence="7">
    <location>
        <begin position="139"/>
        <end position="155"/>
    </location>
</feature>
<keyword evidence="7 9" id="KW-0460">Magnesium</keyword>
<dbReference type="GO" id="GO:0046872">
    <property type="term" value="F:metal ion binding"/>
    <property type="evidence" value="ECO:0007669"/>
    <property type="project" value="UniProtKB-KW"/>
</dbReference>
<feature type="transmembrane region" description="Helical" evidence="7">
    <location>
        <begin position="224"/>
        <end position="241"/>
    </location>
</feature>
<comment type="subcellular location">
    <subcellularLocation>
        <location evidence="7">Cell membrane</location>
        <topology evidence="7">Multi-pass membrane protein</topology>
    </subcellularLocation>
    <subcellularLocation>
        <location evidence="1">Membrane</location>
        <topology evidence="1">Multi-pass membrane protein</topology>
    </subcellularLocation>
</comment>
<dbReference type="Proteomes" id="UP000178825">
    <property type="component" value="Unassembled WGS sequence"/>
</dbReference>
<protein>
    <recommendedName>
        <fullName evidence="7 8">Phospho-N-acetylmuramoyl-pentapeptide-transferase</fullName>
        <ecNumber evidence="7 8">2.7.8.13</ecNumber>
    </recommendedName>
    <alternativeName>
        <fullName evidence="7">UDP-MurNAc-pentapeptide phosphotransferase</fullName>
    </alternativeName>
</protein>
<comment type="function">
    <text evidence="7">Catalyzes the initial step of the lipid cycle reactions in the biosynthesis of the cell wall peptidoglycan: transfers peptidoglycan precursor phospho-MurNAc-pentapeptide from UDP-MurNAc-pentapeptide onto the lipid carrier undecaprenyl phosphate, yielding undecaprenyl-pyrophosphoryl-MurNAc-pentapeptide, known as lipid I.</text>
</comment>
<keyword evidence="3 7" id="KW-0808">Transferase</keyword>
<keyword evidence="7" id="KW-1003">Cell membrane</keyword>
<feature type="binding site" evidence="9">
    <location>
        <position position="192"/>
    </location>
    <ligand>
        <name>Mg(2+)</name>
        <dbReference type="ChEBI" id="CHEBI:18420"/>
    </ligand>
</feature>
<gene>
    <name evidence="7" type="primary">mraY</name>
    <name evidence="10" type="ORF">A3D55_00260</name>
</gene>
<comment type="catalytic activity">
    <reaction evidence="7">
        <text>UDP-N-acetyl-alpha-D-muramoyl-L-alanyl-gamma-D-glutamyl-meso-2,6-diaminopimeloyl-D-alanyl-D-alanine + di-trans,octa-cis-undecaprenyl phosphate = di-trans,octa-cis-undecaprenyl diphospho-N-acetyl-alpha-D-muramoyl-L-alanyl-D-glutamyl-meso-2,6-diaminopimeloyl-D-alanyl-D-alanine + UMP</text>
        <dbReference type="Rhea" id="RHEA:28386"/>
        <dbReference type="ChEBI" id="CHEBI:57865"/>
        <dbReference type="ChEBI" id="CHEBI:60392"/>
        <dbReference type="ChEBI" id="CHEBI:61386"/>
        <dbReference type="ChEBI" id="CHEBI:61387"/>
        <dbReference type="EC" id="2.7.8.13"/>
    </reaction>
</comment>
<dbReference type="InterPro" id="IPR003524">
    <property type="entry name" value="PNAcMuramoyl-5peptid_Trfase"/>
</dbReference>
<dbReference type="Pfam" id="PF10555">
    <property type="entry name" value="MraY_sig1"/>
    <property type="match status" value="1"/>
</dbReference>
<keyword evidence="4 7" id="KW-0812">Transmembrane</keyword>
<proteinExistence type="inferred from homology"/>
<dbReference type="NCBIfam" id="TIGR00445">
    <property type="entry name" value="mraY"/>
    <property type="match status" value="1"/>
</dbReference>
<dbReference type="AlphaFoldDB" id="A0A1F6BQC6"/>
<dbReference type="EC" id="2.7.8.13" evidence="7 8"/>
<dbReference type="PANTHER" id="PTHR22926">
    <property type="entry name" value="PHOSPHO-N-ACETYLMURAMOYL-PENTAPEPTIDE-TRANSFERASE"/>
    <property type="match status" value="1"/>
</dbReference>
<keyword evidence="7 9" id="KW-0479">Metal-binding</keyword>
<dbReference type="InterPro" id="IPR000715">
    <property type="entry name" value="Glycosyl_transferase_4"/>
</dbReference>
<evidence type="ECO:0000256" key="9">
    <source>
        <dbReference type="PIRSR" id="PIRSR600715-1"/>
    </source>
</evidence>
<comment type="similarity">
    <text evidence="2 7">Belongs to the glycosyltransferase 4 family. MraY subfamily.</text>
</comment>
<dbReference type="GO" id="GO:0005886">
    <property type="term" value="C:plasma membrane"/>
    <property type="evidence" value="ECO:0007669"/>
    <property type="project" value="UniProtKB-SubCell"/>
</dbReference>
<reference evidence="10 11" key="1">
    <citation type="journal article" date="2016" name="Nat. Commun.">
        <title>Thousands of microbial genomes shed light on interconnected biogeochemical processes in an aquifer system.</title>
        <authorList>
            <person name="Anantharaman K."/>
            <person name="Brown C.T."/>
            <person name="Hug L.A."/>
            <person name="Sharon I."/>
            <person name="Castelle C.J."/>
            <person name="Probst A.J."/>
            <person name="Thomas B.C."/>
            <person name="Singh A."/>
            <person name="Wilkins M.J."/>
            <person name="Karaoz U."/>
            <person name="Brodie E.L."/>
            <person name="Williams K.H."/>
            <person name="Hubbard S.S."/>
            <person name="Banfield J.F."/>
        </authorList>
    </citation>
    <scope>NUCLEOTIDE SEQUENCE [LARGE SCALE GENOMIC DNA]</scope>
</reference>
<comment type="cofactor">
    <cofactor evidence="7 9">
        <name>Mg(2+)</name>
        <dbReference type="ChEBI" id="CHEBI:18420"/>
    </cofactor>
</comment>
<dbReference type="GO" id="GO:0051992">
    <property type="term" value="F:UDP-N-acetylmuramoyl-L-alanyl-D-glutamyl-meso-2,6-diaminopimelyl-D-alanyl-D-alanine:undecaprenyl-phosphate transferase activity"/>
    <property type="evidence" value="ECO:0007669"/>
    <property type="project" value="RHEA"/>
</dbReference>
<evidence type="ECO:0000256" key="2">
    <source>
        <dbReference type="ARBA" id="ARBA00005583"/>
    </source>
</evidence>
<comment type="pathway">
    <text evidence="7">Cell wall biogenesis; peptidoglycan biosynthesis.</text>
</comment>
<name>A0A1F6BQC6_9BACT</name>
<keyword evidence="7" id="KW-0573">Peptidoglycan synthesis</keyword>
<keyword evidence="7" id="KW-0133">Cell shape</keyword>
<keyword evidence="6 7" id="KW-0472">Membrane</keyword>
<keyword evidence="7" id="KW-0131">Cell cycle</keyword>
<dbReference type="EMBL" id="MFKJ01000007">
    <property type="protein sequence ID" value="OGG39130.1"/>
    <property type="molecule type" value="Genomic_DNA"/>
</dbReference>
<keyword evidence="5 7" id="KW-1133">Transmembrane helix</keyword>
<sequence length="348" mass="38501">MESFEAIRTLIIFTLAFVVALMLTPLVLHILRKYGLKKKNIRDEKSVPVFYAHHKGKSETPTMGGVIIWGTVLGMAAVFFAADKIFGGFGGYFNFVDRAETYLPLAALAFSAIVGLADDILGILRIGPNGGGLTIKHKLLLYTVVSLVGAWWFHFRLGWSVLYMPFIGNVDLGLWYIPFFMFVIVASSFSMNETDGLDGLAAGVAFFAFGAFAILSFVTHRYDLAVMNSAILGALLAFLWFNIHPAKFFMGDTGSMSLGVTLGVVAMLTNTALLLPFFGFILVVESVSVIIQVTSKKLFKRKVFLSAPIHHHFQGKGWPESQVTMRFWIVSAVMTIFGLVFFFMVRVI</sequence>
<evidence type="ECO:0000256" key="3">
    <source>
        <dbReference type="ARBA" id="ARBA00022679"/>
    </source>
</evidence>
<feature type="binding site" evidence="9">
    <location>
        <position position="252"/>
    </location>
    <ligand>
        <name>Mg(2+)</name>
        <dbReference type="ChEBI" id="CHEBI:18420"/>
    </ligand>
</feature>
<dbReference type="InterPro" id="IPR018480">
    <property type="entry name" value="PNAcMuramoyl-5peptid_Trfase_CS"/>
</dbReference>
<dbReference type="GO" id="GO:0051301">
    <property type="term" value="P:cell division"/>
    <property type="evidence" value="ECO:0007669"/>
    <property type="project" value="UniProtKB-KW"/>
</dbReference>
<dbReference type="Pfam" id="PF00953">
    <property type="entry name" value="Glycos_transf_4"/>
    <property type="match status" value="1"/>
</dbReference>
<dbReference type="GO" id="GO:0008963">
    <property type="term" value="F:phospho-N-acetylmuramoyl-pentapeptide-transferase activity"/>
    <property type="evidence" value="ECO:0007669"/>
    <property type="project" value="UniProtKB-UniRule"/>
</dbReference>
<evidence type="ECO:0000256" key="8">
    <source>
        <dbReference type="NCBIfam" id="TIGR00445"/>
    </source>
</evidence>
<feature type="transmembrane region" description="Helical" evidence="7">
    <location>
        <begin position="175"/>
        <end position="192"/>
    </location>
</feature>
<dbReference type="CDD" id="cd06852">
    <property type="entry name" value="GT_MraY"/>
    <property type="match status" value="1"/>
</dbReference>
<feature type="transmembrane region" description="Helical" evidence="7">
    <location>
        <begin position="274"/>
        <end position="293"/>
    </location>
</feature>
<feature type="transmembrane region" description="Helical" evidence="7">
    <location>
        <begin position="6"/>
        <end position="31"/>
    </location>
</feature>
<organism evidence="10 11">
    <name type="scientific">Candidatus Jorgensenbacteria bacterium RIFCSPHIGHO2_02_FULL_45_20</name>
    <dbReference type="NCBI Taxonomy" id="1798470"/>
    <lineage>
        <taxon>Bacteria</taxon>
        <taxon>Candidatus Joergenseniibacteriota</taxon>
    </lineage>
</organism>
<evidence type="ECO:0000313" key="11">
    <source>
        <dbReference type="Proteomes" id="UP000178825"/>
    </source>
</evidence>
<comment type="caution">
    <text evidence="10">The sequence shown here is derived from an EMBL/GenBank/DDBJ whole genome shotgun (WGS) entry which is preliminary data.</text>
</comment>
<dbReference type="STRING" id="1798470.A3D55_00260"/>
<evidence type="ECO:0000256" key="5">
    <source>
        <dbReference type="ARBA" id="ARBA00022989"/>
    </source>
</evidence>